<comment type="caution">
    <text evidence="2">The sequence shown here is derived from an EMBL/GenBank/DDBJ whole genome shotgun (WGS) entry which is preliminary data.</text>
</comment>
<protein>
    <recommendedName>
        <fullName evidence="1">Peptidase S9 prolyl oligopeptidase catalytic domain-containing protein</fullName>
    </recommendedName>
</protein>
<dbReference type="InterPro" id="IPR001375">
    <property type="entry name" value="Peptidase_S9_cat"/>
</dbReference>
<sequence length="180" mass="20321">GHGAVKKNNISYGNKVRYQHHAAWFARHGYVCFTIDTLQLGEIEGIHHGTYRYKMWWWNSRGYTPAGVEAWNCMRALDYLQTRKEVDISRVGVTGRSGGGAYSWWIAALDDRIKTAVPVAGVTDLQNHVVDGCVEGHCDCMYLLNTYRWDYPIVAALMAPRPLLISNSDKDTIFPLDGVV</sequence>
<dbReference type="GO" id="GO:0006508">
    <property type="term" value="P:proteolysis"/>
    <property type="evidence" value="ECO:0007669"/>
    <property type="project" value="InterPro"/>
</dbReference>
<feature type="non-terminal residue" evidence="2">
    <location>
        <position position="1"/>
    </location>
</feature>
<name>X0XH99_9ZZZZ</name>
<dbReference type="PANTHER" id="PTHR47381:SF3">
    <property type="entry name" value="ALPHA_BETA-HYDROLASES SUPERFAMILY PROTEIN"/>
    <property type="match status" value="1"/>
</dbReference>
<dbReference type="InterPro" id="IPR029058">
    <property type="entry name" value="AB_hydrolase_fold"/>
</dbReference>
<feature type="non-terminal residue" evidence="2">
    <location>
        <position position="180"/>
    </location>
</feature>
<dbReference type="AlphaFoldDB" id="X0XH99"/>
<evidence type="ECO:0000259" key="1">
    <source>
        <dbReference type="Pfam" id="PF00326"/>
    </source>
</evidence>
<dbReference type="EMBL" id="BARS01056344">
    <property type="protein sequence ID" value="GAG42475.1"/>
    <property type="molecule type" value="Genomic_DNA"/>
</dbReference>
<gene>
    <name evidence="2" type="ORF">S01H1_83006</name>
</gene>
<dbReference type="Gene3D" id="3.40.50.1820">
    <property type="entry name" value="alpha/beta hydrolase"/>
    <property type="match status" value="1"/>
</dbReference>
<dbReference type="SUPFAM" id="SSF53474">
    <property type="entry name" value="alpha/beta-Hydrolases"/>
    <property type="match status" value="1"/>
</dbReference>
<dbReference type="Pfam" id="PF00326">
    <property type="entry name" value="Peptidase_S9"/>
    <property type="match status" value="1"/>
</dbReference>
<feature type="domain" description="Peptidase S9 prolyl oligopeptidase catalytic" evidence="1">
    <location>
        <begin position="20"/>
        <end position="132"/>
    </location>
</feature>
<dbReference type="GO" id="GO:0008236">
    <property type="term" value="F:serine-type peptidase activity"/>
    <property type="evidence" value="ECO:0007669"/>
    <property type="project" value="InterPro"/>
</dbReference>
<proteinExistence type="predicted"/>
<dbReference type="PANTHER" id="PTHR47381">
    <property type="entry name" value="ALPHA/BETA-HYDROLASES SUPERFAMILY PROTEIN"/>
    <property type="match status" value="1"/>
</dbReference>
<evidence type="ECO:0000313" key="2">
    <source>
        <dbReference type="EMBL" id="GAG42475.1"/>
    </source>
</evidence>
<organism evidence="2">
    <name type="scientific">marine sediment metagenome</name>
    <dbReference type="NCBI Taxonomy" id="412755"/>
    <lineage>
        <taxon>unclassified sequences</taxon>
        <taxon>metagenomes</taxon>
        <taxon>ecological metagenomes</taxon>
    </lineage>
</organism>
<accession>X0XH99</accession>
<reference evidence="2" key="1">
    <citation type="journal article" date="2014" name="Front. Microbiol.">
        <title>High frequency of phylogenetically diverse reductive dehalogenase-homologous genes in deep subseafloor sedimentary metagenomes.</title>
        <authorList>
            <person name="Kawai M."/>
            <person name="Futagami T."/>
            <person name="Toyoda A."/>
            <person name="Takaki Y."/>
            <person name="Nishi S."/>
            <person name="Hori S."/>
            <person name="Arai W."/>
            <person name="Tsubouchi T."/>
            <person name="Morono Y."/>
            <person name="Uchiyama I."/>
            <person name="Ito T."/>
            <person name="Fujiyama A."/>
            <person name="Inagaki F."/>
            <person name="Takami H."/>
        </authorList>
    </citation>
    <scope>NUCLEOTIDE SEQUENCE</scope>
    <source>
        <strain evidence="2">Expedition CK06-06</strain>
    </source>
</reference>